<feature type="region of interest" description="Disordered" evidence="1">
    <location>
        <begin position="181"/>
        <end position="206"/>
    </location>
</feature>
<evidence type="ECO:0008006" key="5">
    <source>
        <dbReference type="Google" id="ProtNLM"/>
    </source>
</evidence>
<dbReference type="EMBL" id="JAENHO010000007">
    <property type="protein sequence ID" value="MBL7257765.1"/>
    <property type="molecule type" value="Genomic_DNA"/>
</dbReference>
<evidence type="ECO:0000313" key="3">
    <source>
        <dbReference type="EMBL" id="MBL7257765.1"/>
    </source>
</evidence>
<accession>A0ABS1VTG4</accession>
<feature type="compositionally biased region" description="Low complexity" evidence="1">
    <location>
        <begin position="271"/>
        <end position="282"/>
    </location>
</feature>
<reference evidence="3 4" key="1">
    <citation type="submission" date="2021-01" db="EMBL/GenBank/DDBJ databases">
        <title>Actinoplanes sp. nov. LDG1-01 isolated from lichen.</title>
        <authorList>
            <person name="Saeng-In P."/>
            <person name="Phongsopitanun W."/>
            <person name="Kanchanasin P."/>
            <person name="Yuki M."/>
            <person name="Kudo T."/>
            <person name="Ohkuma M."/>
            <person name="Tanasupawat S."/>
        </authorList>
    </citation>
    <scope>NUCLEOTIDE SEQUENCE [LARGE SCALE GENOMIC DNA]</scope>
    <source>
        <strain evidence="3 4">LDG1-01</strain>
    </source>
</reference>
<name>A0ABS1VTG4_9ACTN</name>
<feature type="region of interest" description="Disordered" evidence="1">
    <location>
        <begin position="261"/>
        <end position="291"/>
    </location>
</feature>
<comment type="caution">
    <text evidence="3">The sequence shown here is derived from an EMBL/GenBank/DDBJ whole genome shotgun (WGS) entry which is preliminary data.</text>
</comment>
<proteinExistence type="predicted"/>
<evidence type="ECO:0000256" key="1">
    <source>
        <dbReference type="SAM" id="MobiDB-lite"/>
    </source>
</evidence>
<protein>
    <recommendedName>
        <fullName evidence="5">Lipoprotein</fullName>
    </recommendedName>
</protein>
<evidence type="ECO:0000256" key="2">
    <source>
        <dbReference type="SAM" id="SignalP"/>
    </source>
</evidence>
<feature type="chain" id="PRO_5046150033" description="Lipoprotein" evidence="2">
    <location>
        <begin position="24"/>
        <end position="291"/>
    </location>
</feature>
<keyword evidence="4" id="KW-1185">Reference proteome</keyword>
<keyword evidence="2" id="KW-0732">Signal</keyword>
<gene>
    <name evidence="3" type="ORF">JKJ07_26010</name>
</gene>
<dbReference type="Proteomes" id="UP000598996">
    <property type="component" value="Unassembled WGS sequence"/>
</dbReference>
<feature type="signal peptide" evidence="2">
    <location>
        <begin position="1"/>
        <end position="23"/>
    </location>
</feature>
<dbReference type="PROSITE" id="PS51257">
    <property type="entry name" value="PROKAR_LIPOPROTEIN"/>
    <property type="match status" value="1"/>
</dbReference>
<dbReference type="RefSeq" id="WP_202994380.1">
    <property type="nucleotide sequence ID" value="NZ_JAENHO010000007.1"/>
</dbReference>
<sequence length="291" mass="30993">MRLGLLAVAIAVLAAGCTASSPAQPPAAVPSRPPAALPTLAAATTSFPLDAYMLKPAAANDLDVVLDRLTIVCLRRFDQAWPGDDRNEFDLLRAGVNRFGLADDDLAASLGYHWDSVPPAEPSPELRRHLGGCTSEAARKLGWAPAEFAWLRQLNDQTLQQAFADPRALAVTARWSSCMAKTGSPYARPADAESDPRWRGSAAPSADERRVARADVGCKQQVAFTATLSAALAAEQDNAVRGNRTRLEAFRSMAARAVAKADTLRGDHQSPAPGGQQAIPPGNWRTEHARA</sequence>
<evidence type="ECO:0000313" key="4">
    <source>
        <dbReference type="Proteomes" id="UP000598996"/>
    </source>
</evidence>
<organism evidence="3 4">
    <name type="scientific">Paractinoplanes lichenicola</name>
    <dbReference type="NCBI Taxonomy" id="2802976"/>
    <lineage>
        <taxon>Bacteria</taxon>
        <taxon>Bacillati</taxon>
        <taxon>Actinomycetota</taxon>
        <taxon>Actinomycetes</taxon>
        <taxon>Micromonosporales</taxon>
        <taxon>Micromonosporaceae</taxon>
        <taxon>Paractinoplanes</taxon>
    </lineage>
</organism>